<comment type="caution">
    <text evidence="1">The sequence shown here is derived from an EMBL/GenBank/DDBJ whole genome shotgun (WGS) entry which is preliminary data.</text>
</comment>
<evidence type="ECO:0000313" key="2">
    <source>
        <dbReference type="Proteomes" id="UP000827976"/>
    </source>
</evidence>
<evidence type="ECO:0000313" key="1">
    <source>
        <dbReference type="EMBL" id="KAH7672186.1"/>
    </source>
</evidence>
<organism evidence="1 2">
    <name type="scientific">Dioscorea alata</name>
    <name type="common">Purple yam</name>
    <dbReference type="NCBI Taxonomy" id="55571"/>
    <lineage>
        <taxon>Eukaryota</taxon>
        <taxon>Viridiplantae</taxon>
        <taxon>Streptophyta</taxon>
        <taxon>Embryophyta</taxon>
        <taxon>Tracheophyta</taxon>
        <taxon>Spermatophyta</taxon>
        <taxon>Magnoliopsida</taxon>
        <taxon>Liliopsida</taxon>
        <taxon>Dioscoreales</taxon>
        <taxon>Dioscoreaceae</taxon>
        <taxon>Dioscorea</taxon>
    </lineage>
</organism>
<name>A0ACB7VE54_DIOAL</name>
<keyword evidence="2" id="KW-1185">Reference proteome</keyword>
<accession>A0ACB7VE54</accession>
<proteinExistence type="predicted"/>
<sequence>MAKFLTFSLIMLYLLHLLVSTFPMAMARLLLDLETSSSSLAPGPGGADAPEMVRHMRHGSSVVGGAVILGGLGTAVVVAVFFYIRVTKKRNVLNK</sequence>
<reference evidence="2" key="1">
    <citation type="journal article" date="2022" name="Nat. Commun.">
        <title>Chromosome evolution and the genetic basis of agronomically important traits in greater yam.</title>
        <authorList>
            <person name="Bredeson J.V."/>
            <person name="Lyons J.B."/>
            <person name="Oniyinde I.O."/>
            <person name="Okereke N.R."/>
            <person name="Kolade O."/>
            <person name="Nnabue I."/>
            <person name="Nwadili C.O."/>
            <person name="Hribova E."/>
            <person name="Parker M."/>
            <person name="Nwogha J."/>
            <person name="Shu S."/>
            <person name="Carlson J."/>
            <person name="Kariba R."/>
            <person name="Muthemba S."/>
            <person name="Knop K."/>
            <person name="Barton G.J."/>
            <person name="Sherwood A.V."/>
            <person name="Lopez-Montes A."/>
            <person name="Asiedu R."/>
            <person name="Jamnadass R."/>
            <person name="Muchugi A."/>
            <person name="Goodstein D."/>
            <person name="Egesi C.N."/>
            <person name="Featherston J."/>
            <person name="Asfaw A."/>
            <person name="Simpson G.G."/>
            <person name="Dolezel J."/>
            <person name="Hendre P.S."/>
            <person name="Van Deynze A."/>
            <person name="Kumar P.L."/>
            <person name="Obidiegwu J.E."/>
            <person name="Bhattacharjee R."/>
            <person name="Rokhsar D.S."/>
        </authorList>
    </citation>
    <scope>NUCLEOTIDE SEQUENCE [LARGE SCALE GENOMIC DNA]</scope>
    <source>
        <strain evidence="2">cv. TDa95/00328</strain>
    </source>
</reference>
<dbReference type="Proteomes" id="UP000827976">
    <property type="component" value="Chromosome 9"/>
</dbReference>
<protein>
    <submittedName>
        <fullName evidence="1">Uncharacterized protein</fullName>
    </submittedName>
</protein>
<dbReference type="EMBL" id="CM037019">
    <property type="protein sequence ID" value="KAH7672186.1"/>
    <property type="molecule type" value="Genomic_DNA"/>
</dbReference>
<gene>
    <name evidence="1" type="ORF">IHE45_09G038100</name>
</gene>